<comment type="caution">
    <text evidence="2">The sequence shown here is derived from an EMBL/GenBank/DDBJ whole genome shotgun (WGS) entry which is preliminary data.</text>
</comment>
<proteinExistence type="predicted"/>
<dbReference type="Proteomes" id="UP000249577">
    <property type="component" value="Unassembled WGS sequence"/>
</dbReference>
<evidence type="ECO:0000313" key="3">
    <source>
        <dbReference type="Proteomes" id="UP000249577"/>
    </source>
</evidence>
<evidence type="ECO:0000313" key="2">
    <source>
        <dbReference type="EMBL" id="PZQ14299.1"/>
    </source>
</evidence>
<organism evidence="2 3">
    <name type="scientific">Ancylobacter novellus</name>
    <name type="common">Thiobacillus novellus</name>
    <dbReference type="NCBI Taxonomy" id="921"/>
    <lineage>
        <taxon>Bacteria</taxon>
        <taxon>Pseudomonadati</taxon>
        <taxon>Pseudomonadota</taxon>
        <taxon>Alphaproteobacteria</taxon>
        <taxon>Hyphomicrobiales</taxon>
        <taxon>Xanthobacteraceae</taxon>
        <taxon>Ancylobacter</taxon>
    </lineage>
</organism>
<dbReference type="AlphaFoldDB" id="A0A2W5KE45"/>
<accession>A0A2W5KE45</accession>
<evidence type="ECO:0000256" key="1">
    <source>
        <dbReference type="SAM" id="MobiDB-lite"/>
    </source>
</evidence>
<name>A0A2W5KE45_ANCNO</name>
<reference evidence="2 3" key="1">
    <citation type="submission" date="2017-08" db="EMBL/GenBank/DDBJ databases">
        <title>Infants hospitalized years apart are colonized by the same room-sourced microbial strains.</title>
        <authorList>
            <person name="Brooks B."/>
            <person name="Olm M.R."/>
            <person name="Firek B.A."/>
            <person name="Baker R."/>
            <person name="Thomas B.C."/>
            <person name="Morowitz M.J."/>
            <person name="Banfield J.F."/>
        </authorList>
    </citation>
    <scope>NUCLEOTIDE SEQUENCE [LARGE SCALE GENOMIC DNA]</scope>
    <source>
        <strain evidence="2">S2_005_003_R2_43</strain>
    </source>
</reference>
<protein>
    <submittedName>
        <fullName evidence="2">Uncharacterized protein</fullName>
    </submittedName>
</protein>
<gene>
    <name evidence="2" type="ORF">DI565_12835</name>
</gene>
<feature type="region of interest" description="Disordered" evidence="1">
    <location>
        <begin position="21"/>
        <end position="56"/>
    </location>
</feature>
<dbReference type="EMBL" id="QFPN01000006">
    <property type="protein sequence ID" value="PZQ14299.1"/>
    <property type="molecule type" value="Genomic_DNA"/>
</dbReference>
<sequence>MDNAQTAALYAALTAAKEARPTAVRDLPKAERQTYQAEASKARRARRKAEREGGDLKPTPANIYAVLADISLMVLATGGPGADALKSGLAAAFGLPGLPMSVEARARSGDLAPKLVTAARLRARAKAVAGN</sequence>